<gene>
    <name evidence="8" type="ORF">OE88DRAFT_578532</name>
</gene>
<keyword evidence="3 7" id="KW-0949">S-adenosyl-L-methionine</keyword>
<evidence type="ECO:0000256" key="1">
    <source>
        <dbReference type="ARBA" id="ARBA00022603"/>
    </source>
</evidence>
<keyword evidence="9" id="KW-1185">Reference proteome</keyword>
<dbReference type="OrthoDB" id="414133at2759"/>
<sequence length="383" mass="42726">MAEQGICVLEFYSGIGGLRAAFQRCSVPGKIVQSFDWDQAARQVYETNYGSGTVAKADIGTLTASQLPPAELWLLSPSCQPYTVLNPEGKGEADPRAKSFLHLVECVLPDLAALGRLPKYLLIENVAGFETSTTRQKLLSNLQILGYSVLEVLLTPLQFGVPNSRLRYYCLAKLSPLRFSHIPPGSESRVWRHIPGQGEDWEDPRDTVDCLFADEIRHYLDDGLSPSEAATYGIPDKVLLKWGRLFDIVKPTSRRSCCFTRGYTRLVERAGSILQTDESLDTTAVFNKFLAVRSSGSGSPLNPIDVLRPLGLRYFSPTELLRLFCFLPPRSGTLAIQTSFIWPSTISRKTKYKLIGNSVNVEVVRRLLNYLFLEPTPQDDTKE</sequence>
<evidence type="ECO:0000313" key="8">
    <source>
        <dbReference type="EMBL" id="TFK47928.1"/>
    </source>
</evidence>
<evidence type="ECO:0000256" key="3">
    <source>
        <dbReference type="ARBA" id="ARBA00022691"/>
    </source>
</evidence>
<proteinExistence type="inferred from homology"/>
<dbReference type="InterPro" id="IPR031303">
    <property type="entry name" value="C5_meth_CS"/>
</dbReference>
<evidence type="ECO:0000256" key="4">
    <source>
        <dbReference type="ARBA" id="ARBA00039081"/>
    </source>
</evidence>
<dbReference type="GO" id="GO:0008168">
    <property type="term" value="F:methyltransferase activity"/>
    <property type="evidence" value="ECO:0007669"/>
    <property type="project" value="UniProtKB-KW"/>
</dbReference>
<evidence type="ECO:0000256" key="7">
    <source>
        <dbReference type="PROSITE-ProRule" id="PRU01016"/>
    </source>
</evidence>
<dbReference type="AlphaFoldDB" id="A0A5C3MVY9"/>
<dbReference type="GO" id="GO:0005634">
    <property type="term" value="C:nucleus"/>
    <property type="evidence" value="ECO:0007669"/>
    <property type="project" value="TreeGrafter"/>
</dbReference>
<dbReference type="SUPFAM" id="SSF53335">
    <property type="entry name" value="S-adenosyl-L-methionine-dependent methyltransferases"/>
    <property type="match status" value="1"/>
</dbReference>
<comment type="similarity">
    <text evidence="7">Belongs to the class I-like SAM-binding methyltransferase superfamily. C5-methyltransferase family.</text>
</comment>
<dbReference type="EC" id="2.1.1.204" evidence="4"/>
<keyword evidence="1 7" id="KW-0489">Methyltransferase</keyword>
<dbReference type="STRING" id="5364.A0A5C3MVY9"/>
<dbReference type="InterPro" id="IPR050750">
    <property type="entry name" value="C5-MTase"/>
</dbReference>
<dbReference type="EMBL" id="ML213521">
    <property type="protein sequence ID" value="TFK47928.1"/>
    <property type="molecule type" value="Genomic_DNA"/>
</dbReference>
<dbReference type="PROSITE" id="PS00095">
    <property type="entry name" value="C5_MTASE_2"/>
    <property type="match status" value="1"/>
</dbReference>
<reference evidence="8 9" key="1">
    <citation type="journal article" date="2019" name="Nat. Ecol. Evol.">
        <title>Megaphylogeny resolves global patterns of mushroom evolution.</title>
        <authorList>
            <person name="Varga T."/>
            <person name="Krizsan K."/>
            <person name="Foldi C."/>
            <person name="Dima B."/>
            <person name="Sanchez-Garcia M."/>
            <person name="Sanchez-Ramirez S."/>
            <person name="Szollosi G.J."/>
            <person name="Szarkandi J.G."/>
            <person name="Papp V."/>
            <person name="Albert L."/>
            <person name="Andreopoulos W."/>
            <person name="Angelini C."/>
            <person name="Antonin V."/>
            <person name="Barry K.W."/>
            <person name="Bougher N.L."/>
            <person name="Buchanan P."/>
            <person name="Buyck B."/>
            <person name="Bense V."/>
            <person name="Catcheside P."/>
            <person name="Chovatia M."/>
            <person name="Cooper J."/>
            <person name="Damon W."/>
            <person name="Desjardin D."/>
            <person name="Finy P."/>
            <person name="Geml J."/>
            <person name="Haridas S."/>
            <person name="Hughes K."/>
            <person name="Justo A."/>
            <person name="Karasinski D."/>
            <person name="Kautmanova I."/>
            <person name="Kiss B."/>
            <person name="Kocsube S."/>
            <person name="Kotiranta H."/>
            <person name="LaButti K.M."/>
            <person name="Lechner B.E."/>
            <person name="Liimatainen K."/>
            <person name="Lipzen A."/>
            <person name="Lukacs Z."/>
            <person name="Mihaltcheva S."/>
            <person name="Morgado L.N."/>
            <person name="Niskanen T."/>
            <person name="Noordeloos M.E."/>
            <person name="Ohm R.A."/>
            <person name="Ortiz-Santana B."/>
            <person name="Ovrebo C."/>
            <person name="Racz N."/>
            <person name="Riley R."/>
            <person name="Savchenko A."/>
            <person name="Shiryaev A."/>
            <person name="Soop K."/>
            <person name="Spirin V."/>
            <person name="Szebenyi C."/>
            <person name="Tomsovsky M."/>
            <person name="Tulloss R.E."/>
            <person name="Uehling J."/>
            <person name="Grigoriev I.V."/>
            <person name="Vagvolgyi C."/>
            <person name="Papp T."/>
            <person name="Martin F.M."/>
            <person name="Miettinen O."/>
            <person name="Hibbett D.S."/>
            <person name="Nagy L.G."/>
        </authorList>
    </citation>
    <scope>NUCLEOTIDE SEQUENCE [LARGE SCALE GENOMIC DNA]</scope>
    <source>
        <strain evidence="8 9">OMC1185</strain>
    </source>
</reference>
<dbReference type="GO" id="GO:0032259">
    <property type="term" value="P:methylation"/>
    <property type="evidence" value="ECO:0007669"/>
    <property type="project" value="UniProtKB-KW"/>
</dbReference>
<dbReference type="PRINTS" id="PR00105">
    <property type="entry name" value="C5METTRFRASE"/>
</dbReference>
<dbReference type="InterPro" id="IPR029063">
    <property type="entry name" value="SAM-dependent_MTases_sf"/>
</dbReference>
<dbReference type="Gene3D" id="3.90.120.10">
    <property type="entry name" value="DNA Methylase, subunit A, domain 2"/>
    <property type="match status" value="1"/>
</dbReference>
<protein>
    <recommendedName>
        <fullName evidence="5">tRNA (cytosine(38)-C(5))-methyltransferase</fullName>
        <ecNumber evidence="4">2.1.1.204</ecNumber>
    </recommendedName>
    <alternativeName>
        <fullName evidence="6">DNA (cytosine-5)-methyltransferase-like protein 2</fullName>
    </alternativeName>
</protein>
<accession>A0A5C3MVY9</accession>
<evidence type="ECO:0000256" key="5">
    <source>
        <dbReference type="ARBA" id="ARBA00039681"/>
    </source>
</evidence>
<dbReference type="PROSITE" id="PS51679">
    <property type="entry name" value="SAM_MT_C5"/>
    <property type="match status" value="1"/>
</dbReference>
<feature type="active site" evidence="7">
    <location>
        <position position="79"/>
    </location>
</feature>
<dbReference type="Gene3D" id="3.40.50.150">
    <property type="entry name" value="Vaccinia Virus protein VP39"/>
    <property type="match status" value="1"/>
</dbReference>
<dbReference type="InterPro" id="IPR001525">
    <property type="entry name" value="C5_MeTfrase"/>
</dbReference>
<dbReference type="PANTHER" id="PTHR46098">
    <property type="entry name" value="TRNA (CYTOSINE(38)-C(5))-METHYLTRANSFERASE"/>
    <property type="match status" value="1"/>
</dbReference>
<evidence type="ECO:0000256" key="6">
    <source>
        <dbReference type="ARBA" id="ARBA00042810"/>
    </source>
</evidence>
<evidence type="ECO:0000256" key="2">
    <source>
        <dbReference type="ARBA" id="ARBA00022679"/>
    </source>
</evidence>
<evidence type="ECO:0000313" key="9">
    <source>
        <dbReference type="Proteomes" id="UP000305948"/>
    </source>
</evidence>
<name>A0A5C3MVY9_9AGAM</name>
<dbReference type="Proteomes" id="UP000305948">
    <property type="component" value="Unassembled WGS sequence"/>
</dbReference>
<organism evidence="8 9">
    <name type="scientific">Heliocybe sulcata</name>
    <dbReference type="NCBI Taxonomy" id="5364"/>
    <lineage>
        <taxon>Eukaryota</taxon>
        <taxon>Fungi</taxon>
        <taxon>Dikarya</taxon>
        <taxon>Basidiomycota</taxon>
        <taxon>Agaricomycotina</taxon>
        <taxon>Agaricomycetes</taxon>
        <taxon>Gloeophyllales</taxon>
        <taxon>Gloeophyllaceae</taxon>
        <taxon>Heliocybe</taxon>
    </lineage>
</organism>
<keyword evidence="2 7" id="KW-0808">Transferase</keyword>
<dbReference type="Pfam" id="PF00145">
    <property type="entry name" value="DNA_methylase"/>
    <property type="match status" value="1"/>
</dbReference>
<dbReference type="PANTHER" id="PTHR46098:SF1">
    <property type="entry name" value="TRNA (CYTOSINE(38)-C(5))-METHYLTRANSFERASE"/>
    <property type="match status" value="1"/>
</dbReference>